<comment type="caution">
    <text evidence="3">The sequence shown here is derived from an EMBL/GenBank/DDBJ whole genome shotgun (WGS) entry which is preliminary data.</text>
</comment>
<protein>
    <recommendedName>
        <fullName evidence="2">SnoaL-like domain-containing protein</fullName>
    </recommendedName>
</protein>
<gene>
    <name evidence="3" type="ORF">QFZ36_000429</name>
</gene>
<dbReference type="InterPro" id="IPR037401">
    <property type="entry name" value="SnoaL-like"/>
</dbReference>
<proteinExistence type="predicted"/>
<keyword evidence="4" id="KW-1185">Reference proteome</keyword>
<dbReference type="Gene3D" id="3.10.450.50">
    <property type="match status" value="1"/>
</dbReference>
<feature type="domain" description="SnoaL-like" evidence="2">
    <location>
        <begin position="38"/>
        <end position="148"/>
    </location>
</feature>
<dbReference type="SUPFAM" id="SSF54427">
    <property type="entry name" value="NTF2-like"/>
    <property type="match status" value="1"/>
</dbReference>
<feature type="compositionally biased region" description="Polar residues" evidence="1">
    <location>
        <begin position="14"/>
        <end position="27"/>
    </location>
</feature>
<accession>A0ABU0PFX3</accession>
<dbReference type="EMBL" id="JAUSXB010000001">
    <property type="protein sequence ID" value="MDQ0672868.1"/>
    <property type="molecule type" value="Genomic_DNA"/>
</dbReference>
<evidence type="ECO:0000313" key="4">
    <source>
        <dbReference type="Proteomes" id="UP001236806"/>
    </source>
</evidence>
<feature type="region of interest" description="Disordered" evidence="1">
    <location>
        <begin position="1"/>
        <end position="28"/>
    </location>
</feature>
<evidence type="ECO:0000313" key="3">
    <source>
        <dbReference type="EMBL" id="MDQ0672868.1"/>
    </source>
</evidence>
<dbReference type="Proteomes" id="UP001236806">
    <property type="component" value="Unassembled WGS sequence"/>
</dbReference>
<name>A0ABU0PFX3_9MICC</name>
<organism evidence="3 4">
    <name type="scientific">Pseudarthrobacter siccitolerans</name>
    <dbReference type="NCBI Taxonomy" id="861266"/>
    <lineage>
        <taxon>Bacteria</taxon>
        <taxon>Bacillati</taxon>
        <taxon>Actinomycetota</taxon>
        <taxon>Actinomycetes</taxon>
        <taxon>Micrococcales</taxon>
        <taxon>Micrococcaceae</taxon>
        <taxon>Pseudarthrobacter</taxon>
    </lineage>
</organism>
<reference evidence="3 4" key="1">
    <citation type="submission" date="2023-07" db="EMBL/GenBank/DDBJ databases">
        <title>Comparative genomics of wheat-associated soil bacteria to identify genetic determinants of phenazine resistance.</title>
        <authorList>
            <person name="Mouncey N."/>
        </authorList>
    </citation>
    <scope>NUCLEOTIDE SEQUENCE [LARGE SCALE GENOMIC DNA]</scope>
    <source>
        <strain evidence="3 4">W1I3</strain>
    </source>
</reference>
<feature type="compositionally biased region" description="Pro residues" evidence="1">
    <location>
        <begin position="1"/>
        <end position="10"/>
    </location>
</feature>
<evidence type="ECO:0000256" key="1">
    <source>
        <dbReference type="SAM" id="MobiDB-lite"/>
    </source>
</evidence>
<evidence type="ECO:0000259" key="2">
    <source>
        <dbReference type="Pfam" id="PF12680"/>
    </source>
</evidence>
<sequence>MPAPSTPPDPALDTSATDAPTQGTSAHDASPLDCVLGFIRVLEAGGGAAEIRPFLAEAFVLVEAPHLLAPEGSTRTLPEVLAGAEHSSEVVSEQKFVIRRTTCEGGRVAVEADWSATVLMDLRYWDQGEVIRARTSSVFEVREGLIVSQDSYDCYYR</sequence>
<dbReference type="Pfam" id="PF12680">
    <property type="entry name" value="SnoaL_2"/>
    <property type="match status" value="1"/>
</dbReference>
<dbReference type="InterPro" id="IPR032710">
    <property type="entry name" value="NTF2-like_dom_sf"/>
</dbReference>
<dbReference type="RefSeq" id="WP_306633544.1">
    <property type="nucleotide sequence ID" value="NZ_JAUSXB010000001.1"/>
</dbReference>